<dbReference type="Proteomes" id="UP000250235">
    <property type="component" value="Unassembled WGS sequence"/>
</dbReference>
<keyword evidence="3" id="KW-1185">Reference proteome</keyword>
<evidence type="ECO:0000313" key="3">
    <source>
        <dbReference type="Proteomes" id="UP000250235"/>
    </source>
</evidence>
<feature type="transmembrane region" description="Helical" evidence="1">
    <location>
        <begin position="55"/>
        <end position="72"/>
    </location>
</feature>
<keyword evidence="1" id="KW-0812">Transmembrane</keyword>
<dbReference type="PANTHER" id="PTHR34537">
    <property type="entry name" value="OS08G0459300 PROTEIN"/>
    <property type="match status" value="1"/>
</dbReference>
<evidence type="ECO:0000313" key="2">
    <source>
        <dbReference type="EMBL" id="KZV57954.1"/>
    </source>
</evidence>
<dbReference type="AlphaFoldDB" id="A0A2Z7DFZ3"/>
<evidence type="ECO:0000256" key="1">
    <source>
        <dbReference type="SAM" id="Phobius"/>
    </source>
</evidence>
<keyword evidence="1" id="KW-0472">Membrane</keyword>
<name>A0A2Z7DFZ3_9LAMI</name>
<reference evidence="2 3" key="1">
    <citation type="journal article" date="2015" name="Proc. Natl. Acad. Sci. U.S.A.">
        <title>The resurrection genome of Boea hygrometrica: A blueprint for survival of dehydration.</title>
        <authorList>
            <person name="Xiao L."/>
            <person name="Yang G."/>
            <person name="Zhang L."/>
            <person name="Yang X."/>
            <person name="Zhao S."/>
            <person name="Ji Z."/>
            <person name="Zhou Q."/>
            <person name="Hu M."/>
            <person name="Wang Y."/>
            <person name="Chen M."/>
            <person name="Xu Y."/>
            <person name="Jin H."/>
            <person name="Xiao X."/>
            <person name="Hu G."/>
            <person name="Bao F."/>
            <person name="Hu Y."/>
            <person name="Wan P."/>
            <person name="Li L."/>
            <person name="Deng X."/>
            <person name="Kuang T."/>
            <person name="Xiang C."/>
            <person name="Zhu J.K."/>
            <person name="Oliver M.J."/>
            <person name="He Y."/>
        </authorList>
    </citation>
    <scope>NUCLEOTIDE SEQUENCE [LARGE SCALE GENOMIC DNA]</scope>
    <source>
        <strain evidence="3">cv. XS01</strain>
    </source>
</reference>
<sequence length="77" mass="8425">MGGHKGKGPYIWCALFSNSQRNTTFVLEDLGKGIVQKSGCYSGASLPCSAGHRNSSVLFSILWLFIFTFYLLQSLSS</sequence>
<dbReference type="PANTHER" id="PTHR34537:SF2">
    <property type="entry name" value="FERREDOXIN-LIKE PROTEIN"/>
    <property type="match status" value="1"/>
</dbReference>
<accession>A0A2Z7DFZ3</accession>
<dbReference type="EMBL" id="KQ987224">
    <property type="protein sequence ID" value="KZV57954.1"/>
    <property type="molecule type" value="Genomic_DNA"/>
</dbReference>
<protein>
    <submittedName>
        <fullName evidence="2">Uncharacterized protein</fullName>
    </submittedName>
</protein>
<proteinExistence type="predicted"/>
<gene>
    <name evidence="2" type="ORF">F511_12110</name>
</gene>
<organism evidence="2 3">
    <name type="scientific">Dorcoceras hygrometricum</name>
    <dbReference type="NCBI Taxonomy" id="472368"/>
    <lineage>
        <taxon>Eukaryota</taxon>
        <taxon>Viridiplantae</taxon>
        <taxon>Streptophyta</taxon>
        <taxon>Embryophyta</taxon>
        <taxon>Tracheophyta</taxon>
        <taxon>Spermatophyta</taxon>
        <taxon>Magnoliopsida</taxon>
        <taxon>eudicotyledons</taxon>
        <taxon>Gunneridae</taxon>
        <taxon>Pentapetalae</taxon>
        <taxon>asterids</taxon>
        <taxon>lamiids</taxon>
        <taxon>Lamiales</taxon>
        <taxon>Gesneriaceae</taxon>
        <taxon>Didymocarpoideae</taxon>
        <taxon>Trichosporeae</taxon>
        <taxon>Loxocarpinae</taxon>
        <taxon>Dorcoceras</taxon>
    </lineage>
</organism>
<keyword evidence="1" id="KW-1133">Transmembrane helix</keyword>
<dbReference type="OrthoDB" id="742600at2759"/>